<evidence type="ECO:0000313" key="4">
    <source>
        <dbReference type="EMBL" id="AFK02927.1"/>
    </source>
</evidence>
<dbReference type="PANTHER" id="PTHR11203:SF37">
    <property type="entry name" value="INTEGRATOR COMPLEX SUBUNIT 11"/>
    <property type="match status" value="1"/>
</dbReference>
<gene>
    <name evidence="4" type="ordered locus">Emtol_1785</name>
</gene>
<dbReference type="InterPro" id="IPR022712">
    <property type="entry name" value="Beta_Casp"/>
</dbReference>
<keyword evidence="5" id="KW-1185">Reference proteome</keyword>
<dbReference type="Proteomes" id="UP000002875">
    <property type="component" value="Chromosome"/>
</dbReference>
<dbReference type="CDD" id="cd16295">
    <property type="entry name" value="TTHA0252-CPSF-like_MBL-fold"/>
    <property type="match status" value="1"/>
</dbReference>
<keyword evidence="1" id="KW-0378">Hydrolase</keyword>
<dbReference type="Gene3D" id="3.60.15.10">
    <property type="entry name" value="Ribonuclease Z/Hydroxyacylglutathione hydrolase-like"/>
    <property type="match status" value="1"/>
</dbReference>
<evidence type="ECO:0000259" key="2">
    <source>
        <dbReference type="SMART" id="SM00849"/>
    </source>
</evidence>
<feature type="domain" description="Beta-Casp" evidence="3">
    <location>
        <begin position="253"/>
        <end position="378"/>
    </location>
</feature>
<dbReference type="InterPro" id="IPR011108">
    <property type="entry name" value="RMMBL"/>
</dbReference>
<dbReference type="InterPro" id="IPR036866">
    <property type="entry name" value="RibonucZ/Hydroxyglut_hydro"/>
</dbReference>
<dbReference type="InterPro" id="IPR050698">
    <property type="entry name" value="MBL"/>
</dbReference>
<dbReference type="InterPro" id="IPR001279">
    <property type="entry name" value="Metallo-B-lactamas"/>
</dbReference>
<feature type="domain" description="Metallo-beta-lactamase" evidence="2">
    <location>
        <begin position="13"/>
        <end position="227"/>
    </location>
</feature>
<dbReference type="PANTHER" id="PTHR11203">
    <property type="entry name" value="CLEAVAGE AND POLYADENYLATION SPECIFICITY FACTOR FAMILY MEMBER"/>
    <property type="match status" value="1"/>
</dbReference>
<organism evidence="4 5">
    <name type="scientific">Emticicia oligotrophica (strain DSM 17448 / CIP 109782 / MTCC 6937 / GPTSA100-15)</name>
    <dbReference type="NCBI Taxonomy" id="929562"/>
    <lineage>
        <taxon>Bacteria</taxon>
        <taxon>Pseudomonadati</taxon>
        <taxon>Bacteroidota</taxon>
        <taxon>Cytophagia</taxon>
        <taxon>Cytophagales</taxon>
        <taxon>Leadbetterellaceae</taxon>
        <taxon>Emticicia</taxon>
    </lineage>
</organism>
<evidence type="ECO:0000259" key="3">
    <source>
        <dbReference type="SMART" id="SM01027"/>
    </source>
</evidence>
<evidence type="ECO:0000313" key="5">
    <source>
        <dbReference type="Proteomes" id="UP000002875"/>
    </source>
</evidence>
<dbReference type="Pfam" id="PF10996">
    <property type="entry name" value="Beta-Casp"/>
    <property type="match status" value="1"/>
</dbReference>
<dbReference type="RefSeq" id="WP_015028626.1">
    <property type="nucleotide sequence ID" value="NC_018748.1"/>
</dbReference>
<sequence length="464" mass="52508">MKIQFFGAAQRVTGSKHLITTNRGTKVLLDCGLFQGIGTTELNLQFGFDPKEVDFLILSHAHIDHTGLVPRLVRKGFKGTIYCTPATKDLCEIMLMDSAHIQEKDLERINQRRIKRDQAPFEVLYEEADVEEALKLFKTVDYHTPFYIEEGLRVEFYDAGHLLGSAGIYLTFEDPHHDKTLFFTGDIGRPDDKILRSPEPFPQADYIICESTYGSRTHESEIDVKSHLLKIVYKTCIEKRGKLLIPAFSVDRTQELIYALDQLAHEGLLPKIPVYIDSPLSVKATMVMKNNEECFNPEILAYIKHDGDAFAFENLHYISDVMDSKALNDSKEPCIIISASGMAEAGRIKHHIKNNIEKPSTTILMVGYCSPGSLGAILKTRPPEVRIFGETFKVRADIQIMDSFSAHADYKEMMKHLSCQDTSKVKKLFLVHGEIDTQLIFKNHLQKIGFENIQIPAQGDSVEL</sequence>
<dbReference type="SMART" id="SM00849">
    <property type="entry name" value="Lactamase_B"/>
    <property type="match status" value="1"/>
</dbReference>
<accession>A0ABM5N0L3</accession>
<dbReference type="SMART" id="SM01027">
    <property type="entry name" value="Beta-Casp"/>
    <property type="match status" value="1"/>
</dbReference>
<name>A0ABM5N0L3_EMTOG</name>
<dbReference type="Pfam" id="PF07521">
    <property type="entry name" value="RMMBL"/>
    <property type="match status" value="1"/>
</dbReference>
<dbReference type="SUPFAM" id="SSF56281">
    <property type="entry name" value="Metallo-hydrolase/oxidoreductase"/>
    <property type="match status" value="1"/>
</dbReference>
<dbReference type="Gene3D" id="3.40.50.10890">
    <property type="match status" value="1"/>
</dbReference>
<protein>
    <submittedName>
        <fullName evidence="4">RNA-metabolising metallo-beta-lactamase</fullName>
    </submittedName>
</protein>
<dbReference type="EMBL" id="CP002961">
    <property type="protein sequence ID" value="AFK02927.1"/>
    <property type="molecule type" value="Genomic_DNA"/>
</dbReference>
<reference evidence="4 5" key="1">
    <citation type="submission" date="2011-07" db="EMBL/GenBank/DDBJ databases">
        <title>The complete genome of chromosome of Emticicia oligotrophica DSM 17448.</title>
        <authorList>
            <consortium name="US DOE Joint Genome Institute (JGI-PGF)"/>
            <person name="Lucas S."/>
            <person name="Han J."/>
            <person name="Lapidus A."/>
            <person name="Bruce D."/>
            <person name="Goodwin L."/>
            <person name="Pitluck S."/>
            <person name="Peters L."/>
            <person name="Kyrpides N."/>
            <person name="Mavromatis K."/>
            <person name="Ivanova N."/>
            <person name="Ovchinnikova G."/>
            <person name="Teshima H."/>
            <person name="Detter J.C."/>
            <person name="Tapia R."/>
            <person name="Han C."/>
            <person name="Land M."/>
            <person name="Hauser L."/>
            <person name="Markowitz V."/>
            <person name="Cheng J.-F."/>
            <person name="Hugenholtz P."/>
            <person name="Woyke T."/>
            <person name="Wu D."/>
            <person name="Tindall B."/>
            <person name="Pomrenke H."/>
            <person name="Brambilla E."/>
            <person name="Klenk H.-P."/>
            <person name="Eisen J.A."/>
        </authorList>
    </citation>
    <scope>NUCLEOTIDE SEQUENCE [LARGE SCALE GENOMIC DNA]</scope>
    <source>
        <strain evidence="4 5">DSM 17448</strain>
    </source>
</reference>
<evidence type="ECO:0000256" key="1">
    <source>
        <dbReference type="ARBA" id="ARBA00022801"/>
    </source>
</evidence>
<dbReference type="Pfam" id="PF00753">
    <property type="entry name" value="Lactamase_B"/>
    <property type="match status" value="1"/>
</dbReference>
<proteinExistence type="predicted"/>